<keyword evidence="3" id="KW-0804">Transcription</keyword>
<dbReference type="SUPFAM" id="SSF46785">
    <property type="entry name" value="Winged helix' DNA-binding domain"/>
    <property type="match status" value="1"/>
</dbReference>
<evidence type="ECO:0000259" key="5">
    <source>
        <dbReference type="PROSITE" id="PS51078"/>
    </source>
</evidence>
<dbReference type="InterPro" id="IPR029016">
    <property type="entry name" value="GAF-like_dom_sf"/>
</dbReference>
<dbReference type="Pfam" id="PF01614">
    <property type="entry name" value="IclR_C"/>
    <property type="match status" value="1"/>
</dbReference>
<proteinExistence type="predicted"/>
<accession>A0A927RM65</accession>
<dbReference type="GO" id="GO:0045892">
    <property type="term" value="P:negative regulation of DNA-templated transcription"/>
    <property type="evidence" value="ECO:0007669"/>
    <property type="project" value="TreeGrafter"/>
</dbReference>
<protein>
    <submittedName>
        <fullName evidence="6">IclR family acetate operon transcriptional repressor</fullName>
    </submittedName>
</protein>
<dbReference type="PROSITE" id="PS51077">
    <property type="entry name" value="HTH_ICLR"/>
    <property type="match status" value="1"/>
</dbReference>
<organism evidence="6 7">
    <name type="scientific">Actinopolymorpha pittospori</name>
    <dbReference type="NCBI Taxonomy" id="648752"/>
    <lineage>
        <taxon>Bacteria</taxon>
        <taxon>Bacillati</taxon>
        <taxon>Actinomycetota</taxon>
        <taxon>Actinomycetes</taxon>
        <taxon>Propionibacteriales</taxon>
        <taxon>Actinopolymorphaceae</taxon>
        <taxon>Actinopolymorpha</taxon>
    </lineage>
</organism>
<dbReference type="Pfam" id="PF09339">
    <property type="entry name" value="HTH_IclR"/>
    <property type="match status" value="1"/>
</dbReference>
<dbReference type="AlphaFoldDB" id="A0A927RM65"/>
<keyword evidence="1" id="KW-0805">Transcription regulation</keyword>
<evidence type="ECO:0000256" key="1">
    <source>
        <dbReference type="ARBA" id="ARBA00023015"/>
    </source>
</evidence>
<sequence>MRSGKAAVAVRTDGRADASGSAYSIRAVQRVCEILDLIQESPDGFSLAEVAEVTALPKSSAYRYLATLEERRYVQRDPGSGLFRIGSAFLPLQSQQLRLLADQARPHLERLRDRFEETLNLGLLDGNQVSYVEIVESPKSVRLAARAGDRDPLHCTALGKAIASTLAPERVRAILAAEGMPRRTEATITDVETYFAVLEETRARGYALDAGENEEDGTCLAVPLTGIGLAASISLSAPSSRFPGERVREVAAALTAAASQLTIDMTGASR</sequence>
<feature type="domain" description="HTH iclR-type" evidence="4">
    <location>
        <begin position="25"/>
        <end position="87"/>
    </location>
</feature>
<keyword evidence="7" id="KW-1185">Reference proteome</keyword>
<evidence type="ECO:0000256" key="3">
    <source>
        <dbReference type="ARBA" id="ARBA00023163"/>
    </source>
</evidence>
<evidence type="ECO:0000313" key="6">
    <source>
        <dbReference type="EMBL" id="MBE1608598.1"/>
    </source>
</evidence>
<reference evidence="6" key="1">
    <citation type="submission" date="2020-10" db="EMBL/GenBank/DDBJ databases">
        <title>Sequencing the genomes of 1000 actinobacteria strains.</title>
        <authorList>
            <person name="Klenk H.-P."/>
        </authorList>
    </citation>
    <scope>NUCLEOTIDE SEQUENCE</scope>
    <source>
        <strain evidence="6">DSM 45354</strain>
    </source>
</reference>
<gene>
    <name evidence="6" type="ORF">HEB94_005446</name>
</gene>
<dbReference type="InterPro" id="IPR036388">
    <property type="entry name" value="WH-like_DNA-bd_sf"/>
</dbReference>
<name>A0A927RM65_9ACTN</name>
<dbReference type="InterPro" id="IPR014757">
    <property type="entry name" value="Tscrpt_reg_IclR_C"/>
</dbReference>
<keyword evidence="2" id="KW-0238">DNA-binding</keyword>
<dbReference type="SUPFAM" id="SSF55781">
    <property type="entry name" value="GAF domain-like"/>
    <property type="match status" value="1"/>
</dbReference>
<dbReference type="GO" id="GO:0003700">
    <property type="term" value="F:DNA-binding transcription factor activity"/>
    <property type="evidence" value="ECO:0007669"/>
    <property type="project" value="TreeGrafter"/>
</dbReference>
<dbReference type="Gene3D" id="3.30.450.40">
    <property type="match status" value="1"/>
</dbReference>
<evidence type="ECO:0000313" key="7">
    <source>
        <dbReference type="Proteomes" id="UP000638648"/>
    </source>
</evidence>
<dbReference type="GO" id="GO:0003677">
    <property type="term" value="F:DNA binding"/>
    <property type="evidence" value="ECO:0007669"/>
    <property type="project" value="UniProtKB-KW"/>
</dbReference>
<dbReference type="InterPro" id="IPR005471">
    <property type="entry name" value="Tscrpt_reg_IclR_N"/>
</dbReference>
<evidence type="ECO:0000256" key="2">
    <source>
        <dbReference type="ARBA" id="ARBA00023125"/>
    </source>
</evidence>
<dbReference type="RefSeq" id="WP_192752351.1">
    <property type="nucleotide sequence ID" value="NZ_BAABJL010000029.1"/>
</dbReference>
<dbReference type="PANTHER" id="PTHR30136">
    <property type="entry name" value="HELIX-TURN-HELIX TRANSCRIPTIONAL REGULATOR, ICLR FAMILY"/>
    <property type="match status" value="1"/>
</dbReference>
<comment type="caution">
    <text evidence="6">The sequence shown here is derived from an EMBL/GenBank/DDBJ whole genome shotgun (WGS) entry which is preliminary data.</text>
</comment>
<dbReference type="PANTHER" id="PTHR30136:SF24">
    <property type="entry name" value="HTH-TYPE TRANSCRIPTIONAL REPRESSOR ALLR"/>
    <property type="match status" value="1"/>
</dbReference>
<feature type="domain" description="IclR-ED" evidence="5">
    <location>
        <begin position="81"/>
        <end position="267"/>
    </location>
</feature>
<dbReference type="Gene3D" id="1.10.10.10">
    <property type="entry name" value="Winged helix-like DNA-binding domain superfamily/Winged helix DNA-binding domain"/>
    <property type="match status" value="1"/>
</dbReference>
<dbReference type="InterPro" id="IPR050707">
    <property type="entry name" value="HTH_MetabolicPath_Reg"/>
</dbReference>
<evidence type="ECO:0000259" key="4">
    <source>
        <dbReference type="PROSITE" id="PS51077"/>
    </source>
</evidence>
<dbReference type="EMBL" id="JADBEM010000001">
    <property type="protein sequence ID" value="MBE1608598.1"/>
    <property type="molecule type" value="Genomic_DNA"/>
</dbReference>
<dbReference type="PROSITE" id="PS51078">
    <property type="entry name" value="ICLR_ED"/>
    <property type="match status" value="1"/>
</dbReference>
<dbReference type="Proteomes" id="UP000638648">
    <property type="component" value="Unassembled WGS sequence"/>
</dbReference>
<dbReference type="SMART" id="SM00346">
    <property type="entry name" value="HTH_ICLR"/>
    <property type="match status" value="1"/>
</dbReference>
<dbReference type="InterPro" id="IPR036390">
    <property type="entry name" value="WH_DNA-bd_sf"/>
</dbReference>